<dbReference type="SUPFAM" id="SSF51161">
    <property type="entry name" value="Trimeric LpxA-like enzymes"/>
    <property type="match status" value="1"/>
</dbReference>
<gene>
    <name evidence="1" type="primary">vatD</name>
    <name evidence="1" type="ORF">ERS013165_03903</name>
</gene>
<dbReference type="InterPro" id="IPR011004">
    <property type="entry name" value="Trimer_LpxA-like_sf"/>
</dbReference>
<organism evidence="1 2">
    <name type="scientific">Vibrio cholerae</name>
    <dbReference type="NCBI Taxonomy" id="666"/>
    <lineage>
        <taxon>Bacteria</taxon>
        <taxon>Pseudomonadati</taxon>
        <taxon>Pseudomonadota</taxon>
        <taxon>Gammaproteobacteria</taxon>
        <taxon>Vibrionales</taxon>
        <taxon>Vibrionaceae</taxon>
        <taxon>Vibrio</taxon>
    </lineage>
</organism>
<accession>A0A655SHP3</accession>
<evidence type="ECO:0000313" key="1">
    <source>
        <dbReference type="EMBL" id="CSB22355.1"/>
    </source>
</evidence>
<dbReference type="Gene3D" id="2.160.10.10">
    <property type="entry name" value="Hexapeptide repeat proteins"/>
    <property type="match status" value="1"/>
</dbReference>
<dbReference type="AlphaFoldDB" id="A0A655SHP3"/>
<dbReference type="EMBL" id="CWOW01000066">
    <property type="protein sequence ID" value="CSB22355.1"/>
    <property type="molecule type" value="Genomic_DNA"/>
</dbReference>
<keyword evidence="1" id="KW-0012">Acyltransferase</keyword>
<dbReference type="Proteomes" id="UP000044806">
    <property type="component" value="Unassembled WGS sequence"/>
</dbReference>
<evidence type="ECO:0000313" key="2">
    <source>
        <dbReference type="Proteomes" id="UP000044806"/>
    </source>
</evidence>
<dbReference type="GO" id="GO:0016746">
    <property type="term" value="F:acyltransferase activity"/>
    <property type="evidence" value="ECO:0007669"/>
    <property type="project" value="UniProtKB-KW"/>
</dbReference>
<dbReference type="EC" id="2.3.1.-" evidence="1"/>
<reference evidence="1 2" key="1">
    <citation type="submission" date="2015-07" db="EMBL/GenBank/DDBJ databases">
        <authorList>
            <consortium name="Pathogen Informatics"/>
        </authorList>
    </citation>
    <scope>NUCLEOTIDE SEQUENCE [LARGE SCALE GENOMIC DNA]</scope>
    <source>
        <strain evidence="1 2">A51</strain>
    </source>
</reference>
<name>A0A655SHP3_VIBCL</name>
<keyword evidence="1" id="KW-0808">Transferase</keyword>
<protein>
    <submittedName>
        <fullName evidence="1">Acetyltransferase</fullName>
        <ecNumber evidence="1">2.3.1.-</ecNumber>
    </submittedName>
</protein>
<sequence length="49" mass="5634">MPPYSIVGGNPAKVFKHRFEPHVVDKLLAIAWWDWSAEKITENLKAITQ</sequence>
<proteinExistence type="predicted"/>